<dbReference type="EC" id="2.3.2.31" evidence="2"/>
<evidence type="ECO:0000256" key="4">
    <source>
        <dbReference type="ARBA" id="ARBA00022723"/>
    </source>
</evidence>
<dbReference type="GO" id="GO:0008270">
    <property type="term" value="F:zinc ion binding"/>
    <property type="evidence" value="ECO:0007669"/>
    <property type="project" value="UniProtKB-KW"/>
</dbReference>
<evidence type="ECO:0000256" key="1">
    <source>
        <dbReference type="ARBA" id="ARBA00001798"/>
    </source>
</evidence>
<evidence type="ECO:0000259" key="11">
    <source>
        <dbReference type="PROSITE" id="PS51873"/>
    </source>
</evidence>
<reference evidence="13" key="1">
    <citation type="submission" date="2011-07" db="EMBL/GenBank/DDBJ databases">
        <title>Divergent evolution of antigenic variation in African trypanosomes.</title>
        <authorList>
            <person name="Jackson A.P."/>
            <person name="Berry A."/>
            <person name="Allison H.C."/>
            <person name="Burton P."/>
            <person name="Anderson J."/>
            <person name="Aslett M."/>
            <person name="Brown R."/>
            <person name="Corton N."/>
            <person name="Harris D."/>
            <person name="Hauser H."/>
            <person name="Gamble J."/>
            <person name="Gilderthorp R."/>
            <person name="McQuillan J."/>
            <person name="Quail M.A."/>
            <person name="Sanders M."/>
            <person name="Van Tonder A."/>
            <person name="Ginger M.L."/>
            <person name="Donelson J.E."/>
            <person name="Field M.C."/>
            <person name="Barry J.D."/>
            <person name="Berriman M."/>
            <person name="Hertz-Fowler C."/>
        </authorList>
    </citation>
    <scope>NUCLEOTIDE SEQUENCE [LARGE SCALE GENOMIC DNA]</scope>
    <source>
        <strain evidence="13">IL3000</strain>
    </source>
</reference>
<protein>
    <recommendedName>
        <fullName evidence="2">RBR-type E3 ubiquitin transferase</fullName>
        <ecNumber evidence="2">2.3.2.31</ecNumber>
    </recommendedName>
</protein>
<feature type="domain" description="RING-type" evidence="11">
    <location>
        <begin position="123"/>
        <end position="339"/>
    </location>
</feature>
<keyword evidence="4" id="KW-0479">Metal-binding</keyword>
<evidence type="ECO:0000256" key="3">
    <source>
        <dbReference type="ARBA" id="ARBA00022679"/>
    </source>
</evidence>
<comment type="catalytic activity">
    <reaction evidence="1">
        <text>[E2 ubiquitin-conjugating enzyme]-S-ubiquitinyl-L-cysteine + [acceptor protein]-L-lysine = [E2 ubiquitin-conjugating enzyme]-L-cysteine + [acceptor protein]-N(6)-ubiquitinyl-L-lysine.</text>
        <dbReference type="EC" id="2.3.2.31"/>
    </reaction>
</comment>
<evidence type="ECO:0000256" key="8">
    <source>
        <dbReference type="ARBA" id="ARBA00022833"/>
    </source>
</evidence>
<dbReference type="Pfam" id="PF22191">
    <property type="entry name" value="IBR_1"/>
    <property type="match status" value="1"/>
</dbReference>
<dbReference type="GO" id="GO:0061630">
    <property type="term" value="F:ubiquitin protein ligase activity"/>
    <property type="evidence" value="ECO:0007669"/>
    <property type="project" value="UniProtKB-EC"/>
</dbReference>
<reference evidence="12 13" key="2">
    <citation type="journal article" date="2012" name="Proc. Natl. Acad. Sci. U.S.A.">
        <title>Antigenic diversity is generated by distinct evolutionary mechanisms in African trypanosome species.</title>
        <authorList>
            <person name="Jackson A.P."/>
            <person name="Berry A."/>
            <person name="Aslett M."/>
            <person name="Allison H.C."/>
            <person name="Burton P."/>
            <person name="Vavrova-Anderson J."/>
            <person name="Brown R."/>
            <person name="Browne H."/>
            <person name="Corton N."/>
            <person name="Hauser H."/>
            <person name="Gamble J."/>
            <person name="Gilderthorp R."/>
            <person name="Marcello L."/>
            <person name="McQuillan J."/>
            <person name="Otto T.D."/>
            <person name="Quail M.A."/>
            <person name="Sanders M.J."/>
            <person name="van Tonder A."/>
            <person name="Ginger M.L."/>
            <person name="Field M.C."/>
            <person name="Barry J.D."/>
            <person name="Hertz-Fowler C."/>
            <person name="Berriman M."/>
        </authorList>
    </citation>
    <scope>NUCLEOTIDE SEQUENCE [LARGE SCALE GENOMIC DNA]</scope>
    <source>
        <strain evidence="12 13">IL3000</strain>
    </source>
</reference>
<dbReference type="PROSITE" id="PS50089">
    <property type="entry name" value="ZF_RING_2"/>
    <property type="match status" value="1"/>
</dbReference>
<dbReference type="Gene3D" id="1.20.120.1750">
    <property type="match status" value="1"/>
</dbReference>
<dbReference type="InterPro" id="IPR001841">
    <property type="entry name" value="Znf_RING"/>
</dbReference>
<dbReference type="PROSITE" id="PS51873">
    <property type="entry name" value="TRIAD"/>
    <property type="match status" value="1"/>
</dbReference>
<dbReference type="AlphaFoldDB" id="F9W8S6"/>
<proteinExistence type="predicted"/>
<dbReference type="VEuPathDB" id="TriTrypDB:TcIL3000_0_04540"/>
<dbReference type="Gene3D" id="3.30.40.10">
    <property type="entry name" value="Zinc/RING finger domain, C3HC4 (zinc finger)"/>
    <property type="match status" value="1"/>
</dbReference>
<keyword evidence="3" id="KW-0808">Transferase</keyword>
<sequence>MNTSLSNRNEWEHCYEDEFSHSSDEGELEGSVTDTEHFTTVSVEKVLCDLRSDVRKASEILGLSPEVAPLVLRRYNWRLDDDMLERYMNERTVVDEELKITMYTDMSESSTSDCASGVVRNESSIVCPICWDEVGVGMAVGIAKCSHFFCVDCFTSYLVHAVSRDDLINRRCPRSDCYSIVGLAFFEALLPAKEFDQARRRFISECLISHQYMRCCPNKIPCDGIIRITVLHRSGPDVCCSKCGLEFCFTCRETPHKPATCEMLKKWYSMIEKDEPSLALIKKTTKACPNCSVRVEKNSGCDHMKCSKCLHNYCWICLGPWVGHAAHRCNIEQGATAMVGGRSQLFLDFYIRWKNHKENIAAEAGSAQDDWEQVRQLTRVLKGAEVLEKTLNVLMEARKVLHDCRVVLMNGCVVLYLTEMAEPTFHYRLQQLELCMEETIGLIKVAPEHMDIDKVKSRIAQAACWCNALRTEDVDLTLSAGKASVKTVR</sequence>
<dbReference type="Pfam" id="PF01485">
    <property type="entry name" value="IBR"/>
    <property type="match status" value="1"/>
</dbReference>
<keyword evidence="13" id="KW-1185">Reference proteome</keyword>
<feature type="domain" description="RING-type" evidence="10">
    <location>
        <begin position="127"/>
        <end position="173"/>
    </location>
</feature>
<dbReference type="InterPro" id="IPR013083">
    <property type="entry name" value="Znf_RING/FYVE/PHD"/>
</dbReference>
<name>F9W8S6_TRYCI</name>
<keyword evidence="6 9" id="KW-0863">Zinc-finger</keyword>
<evidence type="ECO:0000259" key="10">
    <source>
        <dbReference type="PROSITE" id="PS50089"/>
    </source>
</evidence>
<dbReference type="Proteomes" id="UP000000702">
    <property type="component" value="Unassembled WGS sequence"/>
</dbReference>
<accession>F9W8S6</accession>
<evidence type="ECO:0000313" key="13">
    <source>
        <dbReference type="Proteomes" id="UP000000702"/>
    </source>
</evidence>
<dbReference type="InterPro" id="IPR002867">
    <property type="entry name" value="IBR_dom"/>
</dbReference>
<dbReference type="SUPFAM" id="SSF57850">
    <property type="entry name" value="RING/U-box"/>
    <property type="match status" value="2"/>
</dbReference>
<evidence type="ECO:0000256" key="7">
    <source>
        <dbReference type="ARBA" id="ARBA00022786"/>
    </source>
</evidence>
<keyword evidence="8" id="KW-0862">Zinc</keyword>
<dbReference type="PROSITE" id="PS00518">
    <property type="entry name" value="ZF_RING_1"/>
    <property type="match status" value="1"/>
</dbReference>
<keyword evidence="7" id="KW-0833">Ubl conjugation pathway</keyword>
<dbReference type="SMART" id="SM00647">
    <property type="entry name" value="IBR"/>
    <property type="match status" value="2"/>
</dbReference>
<evidence type="ECO:0000256" key="6">
    <source>
        <dbReference type="ARBA" id="ARBA00022771"/>
    </source>
</evidence>
<dbReference type="InterPro" id="IPR031127">
    <property type="entry name" value="E3_UB_ligase_RBR"/>
</dbReference>
<evidence type="ECO:0000256" key="9">
    <source>
        <dbReference type="PROSITE-ProRule" id="PRU00175"/>
    </source>
</evidence>
<evidence type="ECO:0000256" key="5">
    <source>
        <dbReference type="ARBA" id="ARBA00022737"/>
    </source>
</evidence>
<keyword evidence="5" id="KW-0677">Repeat</keyword>
<evidence type="ECO:0000256" key="2">
    <source>
        <dbReference type="ARBA" id="ARBA00012251"/>
    </source>
</evidence>
<dbReference type="InterPro" id="IPR017907">
    <property type="entry name" value="Znf_RING_CS"/>
</dbReference>
<comment type="caution">
    <text evidence="12">The sequence shown here is derived from an EMBL/GenBank/DDBJ whole genome shotgun (WGS) entry which is preliminary data.</text>
</comment>
<dbReference type="InterPro" id="IPR044066">
    <property type="entry name" value="TRIAD_supradom"/>
</dbReference>
<organism evidence="12 13">
    <name type="scientific">Trypanosoma congolense (strain IL3000)</name>
    <dbReference type="NCBI Taxonomy" id="1068625"/>
    <lineage>
        <taxon>Eukaryota</taxon>
        <taxon>Discoba</taxon>
        <taxon>Euglenozoa</taxon>
        <taxon>Kinetoplastea</taxon>
        <taxon>Metakinetoplastina</taxon>
        <taxon>Trypanosomatida</taxon>
        <taxon>Trypanosomatidae</taxon>
        <taxon>Trypanosoma</taxon>
        <taxon>Nannomonas</taxon>
    </lineage>
</organism>
<dbReference type="PANTHER" id="PTHR11685">
    <property type="entry name" value="RBR FAMILY RING FINGER AND IBR DOMAIN-CONTAINING"/>
    <property type="match status" value="1"/>
</dbReference>
<dbReference type="OMA" id="PYAYYMD"/>
<gene>
    <name evidence="12" type="ORF">TCIL3000_0_04540</name>
</gene>
<dbReference type="EMBL" id="CAEQ01001210">
    <property type="protein sequence ID" value="CCD13612.1"/>
    <property type="molecule type" value="Genomic_DNA"/>
</dbReference>
<dbReference type="GO" id="GO:0016567">
    <property type="term" value="P:protein ubiquitination"/>
    <property type="evidence" value="ECO:0007669"/>
    <property type="project" value="InterPro"/>
</dbReference>
<evidence type="ECO:0000313" key="12">
    <source>
        <dbReference type="EMBL" id="CCD13612.1"/>
    </source>
</evidence>